<dbReference type="GO" id="GO:0005829">
    <property type="term" value="C:cytosol"/>
    <property type="evidence" value="ECO:0007669"/>
    <property type="project" value="TreeGrafter"/>
</dbReference>
<dbReference type="InterPro" id="IPR014710">
    <property type="entry name" value="RmlC-like_jellyroll"/>
</dbReference>
<dbReference type="PROSITE" id="PS00889">
    <property type="entry name" value="CNMP_BINDING_2"/>
    <property type="match status" value="1"/>
</dbReference>
<sequence length="382" mass="42459">MSSARAAVENLSFSEERKEFILNVLDPVLQKVVAEVIAKKPEQPTEHHLNICDLARTCATLDFMIDMLRKLSGVPETAPSTHLSLQQTNDVLKKKLMQMQSFLQDAASPGGAKPADEEAGPTEAEAEAREPPQEDDEQEEEEDDDEPDEPPPPPVNMSRQRASVSAEAYGSWNQKKPFDPPKYPKTEEQAERLRSILSRSFMFSALSPKDQAIVVLAMKEASFQPGERIIQEGDDGDFLCLIEAGNPECKKLINGEEKVVKKCAPGDVFGELALLYNARRAASVDATDQCVAWQLDRETFNYIVKDAASKQTGLHVPFLEKVGIFSLLDDYERSQLSDAMKSETYAKDEFVIRQGEEGHSFYVVEEGSLMVLKADDGSDPKE</sequence>
<dbReference type="GO" id="GO:0034236">
    <property type="term" value="F:protein kinase A catalytic subunit binding"/>
    <property type="evidence" value="ECO:0007669"/>
    <property type="project" value="TreeGrafter"/>
</dbReference>
<dbReference type="InterPro" id="IPR050503">
    <property type="entry name" value="cAMP-dep_PK_reg_su-like"/>
</dbReference>
<dbReference type="PROSITE" id="PS50042">
    <property type="entry name" value="CNMP_BINDING_3"/>
    <property type="match status" value="2"/>
</dbReference>
<reference evidence="3" key="1">
    <citation type="submission" date="2023-08" db="EMBL/GenBank/DDBJ databases">
        <authorList>
            <person name="Chen Y."/>
            <person name="Shah S."/>
            <person name="Dougan E. K."/>
            <person name="Thang M."/>
            <person name="Chan C."/>
        </authorList>
    </citation>
    <scope>NUCLEOTIDE SEQUENCE</scope>
</reference>
<feature type="domain" description="Cyclic nucleotide-binding" evidence="2">
    <location>
        <begin position="202"/>
        <end position="321"/>
    </location>
</feature>
<dbReference type="PANTHER" id="PTHR11635:SF152">
    <property type="entry name" value="CAMP-DEPENDENT PROTEIN KINASE TYPE I REGULATORY SUBUNIT-RELATED"/>
    <property type="match status" value="1"/>
</dbReference>
<feature type="compositionally biased region" description="Basic and acidic residues" evidence="1">
    <location>
        <begin position="176"/>
        <end position="190"/>
    </location>
</feature>
<dbReference type="Gene3D" id="2.60.120.10">
    <property type="entry name" value="Jelly Rolls"/>
    <property type="match status" value="2"/>
</dbReference>
<organism evidence="3 4">
    <name type="scientific">Effrenium voratum</name>
    <dbReference type="NCBI Taxonomy" id="2562239"/>
    <lineage>
        <taxon>Eukaryota</taxon>
        <taxon>Sar</taxon>
        <taxon>Alveolata</taxon>
        <taxon>Dinophyceae</taxon>
        <taxon>Suessiales</taxon>
        <taxon>Symbiodiniaceae</taxon>
        <taxon>Effrenium</taxon>
    </lineage>
</organism>
<feature type="domain" description="Cyclic nucleotide-binding" evidence="2">
    <location>
        <begin position="324"/>
        <end position="382"/>
    </location>
</feature>
<dbReference type="SMART" id="SM00100">
    <property type="entry name" value="cNMP"/>
    <property type="match status" value="1"/>
</dbReference>
<name>A0AA36I9T7_9DINO</name>
<feature type="region of interest" description="Disordered" evidence="1">
    <location>
        <begin position="104"/>
        <end position="190"/>
    </location>
</feature>
<dbReference type="PRINTS" id="PR00103">
    <property type="entry name" value="CAMPKINASE"/>
</dbReference>
<comment type="caution">
    <text evidence="3">The sequence shown here is derived from an EMBL/GenBank/DDBJ whole genome shotgun (WGS) entry which is preliminary data.</text>
</comment>
<dbReference type="PANTHER" id="PTHR11635">
    <property type="entry name" value="CAMP-DEPENDENT PROTEIN KINASE REGULATORY CHAIN"/>
    <property type="match status" value="1"/>
</dbReference>
<keyword evidence="4" id="KW-1185">Reference proteome</keyword>
<evidence type="ECO:0000259" key="2">
    <source>
        <dbReference type="PROSITE" id="PS50042"/>
    </source>
</evidence>
<evidence type="ECO:0000313" key="4">
    <source>
        <dbReference type="Proteomes" id="UP001178507"/>
    </source>
</evidence>
<feature type="compositionally biased region" description="Acidic residues" evidence="1">
    <location>
        <begin position="133"/>
        <end position="149"/>
    </location>
</feature>
<proteinExistence type="predicted"/>
<dbReference type="CDD" id="cd00038">
    <property type="entry name" value="CAP_ED"/>
    <property type="match status" value="2"/>
</dbReference>
<dbReference type="InterPro" id="IPR018488">
    <property type="entry name" value="cNMP-bd_CS"/>
</dbReference>
<accession>A0AA36I9T7</accession>
<protein>
    <recommendedName>
        <fullName evidence="2">Cyclic nucleotide-binding domain-containing protein</fullName>
    </recommendedName>
</protein>
<evidence type="ECO:0000313" key="3">
    <source>
        <dbReference type="EMBL" id="CAJ1383727.1"/>
    </source>
</evidence>
<dbReference type="InterPro" id="IPR018490">
    <property type="entry name" value="cNMP-bd_dom_sf"/>
</dbReference>
<dbReference type="InterPro" id="IPR000595">
    <property type="entry name" value="cNMP-bd_dom"/>
</dbReference>
<dbReference type="GO" id="GO:0030552">
    <property type="term" value="F:cAMP binding"/>
    <property type="evidence" value="ECO:0007669"/>
    <property type="project" value="TreeGrafter"/>
</dbReference>
<dbReference type="GO" id="GO:0005952">
    <property type="term" value="C:cAMP-dependent protein kinase complex"/>
    <property type="evidence" value="ECO:0007669"/>
    <property type="project" value="InterPro"/>
</dbReference>
<dbReference type="AlphaFoldDB" id="A0AA36I9T7"/>
<gene>
    <name evidence="3" type="ORF">EVOR1521_LOCUS10764</name>
</gene>
<feature type="non-terminal residue" evidence="3">
    <location>
        <position position="382"/>
    </location>
</feature>
<evidence type="ECO:0000256" key="1">
    <source>
        <dbReference type="SAM" id="MobiDB-lite"/>
    </source>
</evidence>
<dbReference type="SUPFAM" id="SSF51206">
    <property type="entry name" value="cAMP-binding domain-like"/>
    <property type="match status" value="2"/>
</dbReference>
<dbReference type="EMBL" id="CAUJNA010001045">
    <property type="protein sequence ID" value="CAJ1383727.1"/>
    <property type="molecule type" value="Genomic_DNA"/>
</dbReference>
<dbReference type="PROSITE" id="PS00888">
    <property type="entry name" value="CNMP_BINDING_1"/>
    <property type="match status" value="1"/>
</dbReference>
<dbReference type="GO" id="GO:0004862">
    <property type="term" value="F:cAMP-dependent protein kinase inhibitor activity"/>
    <property type="evidence" value="ECO:0007669"/>
    <property type="project" value="TreeGrafter"/>
</dbReference>
<dbReference type="Proteomes" id="UP001178507">
    <property type="component" value="Unassembled WGS sequence"/>
</dbReference>
<dbReference type="Pfam" id="PF00027">
    <property type="entry name" value="cNMP_binding"/>
    <property type="match status" value="1"/>
</dbReference>